<dbReference type="Proteomes" id="UP000075755">
    <property type="component" value="Chromosome"/>
</dbReference>
<gene>
    <name evidence="2" type="ORF">AA2016_1563</name>
    <name evidence="3" type="ORF">FHS67_002895</name>
</gene>
<feature type="transmembrane region" description="Helical" evidence="1">
    <location>
        <begin position="101"/>
        <end position="118"/>
    </location>
</feature>
<dbReference type="EMBL" id="JACICB010000009">
    <property type="protein sequence ID" value="MBB3706573.1"/>
    <property type="molecule type" value="Genomic_DNA"/>
</dbReference>
<keyword evidence="1" id="KW-0472">Membrane</keyword>
<proteinExistence type="predicted"/>
<evidence type="ECO:0000256" key="1">
    <source>
        <dbReference type="SAM" id="Phobius"/>
    </source>
</evidence>
<dbReference type="RefSeq" id="WP_067957208.1">
    <property type="nucleotide sequence ID" value="NZ_CP015005.1"/>
</dbReference>
<reference evidence="3 5" key="2">
    <citation type="submission" date="2020-08" db="EMBL/GenBank/DDBJ databases">
        <title>Genomic Encyclopedia of Type Strains, Phase IV (KMG-IV): sequencing the most valuable type-strain genomes for metagenomic binning, comparative biology and taxonomic classification.</title>
        <authorList>
            <person name="Goeker M."/>
        </authorList>
    </citation>
    <scope>NUCLEOTIDE SEQUENCE [LARGE SCALE GENOMIC DNA]</scope>
    <source>
        <strain evidence="3 5">DSM 10368</strain>
    </source>
</reference>
<organism evidence="2 4">
    <name type="scientific">Aminobacter aminovorans</name>
    <name type="common">Chelatobacter heintzii</name>
    <dbReference type="NCBI Taxonomy" id="83263"/>
    <lineage>
        <taxon>Bacteria</taxon>
        <taxon>Pseudomonadati</taxon>
        <taxon>Pseudomonadota</taxon>
        <taxon>Alphaproteobacteria</taxon>
        <taxon>Hyphomicrobiales</taxon>
        <taxon>Phyllobacteriaceae</taxon>
        <taxon>Aminobacter</taxon>
    </lineage>
</organism>
<evidence type="ECO:0000313" key="4">
    <source>
        <dbReference type="Proteomes" id="UP000075755"/>
    </source>
</evidence>
<keyword evidence="1" id="KW-0812">Transmembrane</keyword>
<accession>A0AAC8YL91</accession>
<evidence type="ECO:0000313" key="3">
    <source>
        <dbReference type="EMBL" id="MBB3706573.1"/>
    </source>
</evidence>
<dbReference type="KEGG" id="aak:AA2016_1563"/>
<keyword evidence="5" id="KW-1185">Reference proteome</keyword>
<evidence type="ECO:0000313" key="5">
    <source>
        <dbReference type="Proteomes" id="UP000577697"/>
    </source>
</evidence>
<dbReference type="Proteomes" id="UP000577697">
    <property type="component" value="Unassembled WGS sequence"/>
</dbReference>
<reference evidence="2 4" key="1">
    <citation type="submission" date="2016-03" db="EMBL/GenBank/DDBJ databases">
        <title>Complete genome of Aminobacter aminovorans KCTC 2477.</title>
        <authorList>
            <person name="Kim K.M."/>
        </authorList>
    </citation>
    <scope>NUCLEOTIDE SEQUENCE [LARGE SCALE GENOMIC DNA]</scope>
    <source>
        <strain evidence="2 4">KCTC 2477</strain>
    </source>
</reference>
<protein>
    <submittedName>
        <fullName evidence="2">Uncharacterized protein</fullName>
    </submittedName>
</protein>
<dbReference type="AlphaFoldDB" id="A0AAC8YL91"/>
<sequence length="119" mass="13970">MFLRKGRDILSNLDNGLVADVWYWRTMGTDDYAANWRGARRYQFDEEARRKRAELPMSTEQPPIDTWQKSMDYGWEYPVGDLNTTVPNEAPKVIKMPPFRWGLAVFLSFTAFSAAFYIF</sequence>
<name>A0AAC8YL91_AMIAI</name>
<evidence type="ECO:0000313" key="2">
    <source>
        <dbReference type="EMBL" id="AMS40495.1"/>
    </source>
</evidence>
<dbReference type="EMBL" id="CP015005">
    <property type="protein sequence ID" value="AMS40495.1"/>
    <property type="molecule type" value="Genomic_DNA"/>
</dbReference>
<keyword evidence="1" id="KW-1133">Transmembrane helix</keyword>